<reference evidence="2" key="1">
    <citation type="journal article" date="2015" name="PLoS Genet.">
        <title>The dynamic genome and transcriptome of the human fungal pathogen Blastomyces and close relative Emmonsia.</title>
        <authorList>
            <person name="Munoz J.F."/>
            <person name="Gauthier G.M."/>
            <person name="Desjardins C.A."/>
            <person name="Gallo J.E."/>
            <person name="Holder J."/>
            <person name="Sullivan T.D."/>
            <person name="Marty A.J."/>
            <person name="Carmen J.C."/>
            <person name="Chen Z."/>
            <person name="Ding L."/>
            <person name="Gujja S."/>
            <person name="Magrini V."/>
            <person name="Misas E."/>
            <person name="Mitreva M."/>
            <person name="Priest M."/>
            <person name="Saif S."/>
            <person name="Whiston E.A."/>
            <person name="Young S."/>
            <person name="Zeng Q."/>
            <person name="Goldman W.E."/>
            <person name="Mardis E.R."/>
            <person name="Taylor J.W."/>
            <person name="McEwen J.G."/>
            <person name="Clay O.K."/>
            <person name="Klein B.S."/>
            <person name="Cuomo C.A."/>
        </authorList>
    </citation>
    <scope>NUCLEOTIDE SEQUENCE [LARGE SCALE GENOMIC DNA]</scope>
    <source>
        <strain evidence="2">SLH14081</strain>
    </source>
</reference>
<dbReference type="InterPro" id="IPR036322">
    <property type="entry name" value="WD40_repeat_dom_sf"/>
</dbReference>
<dbReference type="VEuPathDB" id="FungiDB:BDBG_17611"/>
<evidence type="ECO:0000313" key="1">
    <source>
        <dbReference type="EMBL" id="OAT12011.1"/>
    </source>
</evidence>
<dbReference type="SUPFAM" id="SSF50978">
    <property type="entry name" value="WD40 repeat-like"/>
    <property type="match status" value="1"/>
</dbReference>
<dbReference type="AlphaFoldDB" id="A0A179UY91"/>
<evidence type="ECO:0000313" key="2">
    <source>
        <dbReference type="Proteomes" id="UP000002038"/>
    </source>
</evidence>
<name>A0A179UY91_BLAGS</name>
<proteinExistence type="predicted"/>
<dbReference type="RefSeq" id="XP_031580163.1">
    <property type="nucleotide sequence ID" value="XM_031725293.1"/>
</dbReference>
<dbReference type="Proteomes" id="UP000002038">
    <property type="component" value="Unassembled WGS sequence"/>
</dbReference>
<dbReference type="EMBL" id="GG657466">
    <property type="protein sequence ID" value="OAT12011.1"/>
    <property type="molecule type" value="Genomic_DNA"/>
</dbReference>
<sequence length="166" mass="18434">MDASVQLWDPATGGSIGVLQRRAGPILAMTISSDAQTIISKSASVITVWDTNTKLIKMEFNMIDKQVVANAQSQTLSPSLCAHLDMLPLAAFDWNEDKLVFRVGTVWVQKPWVVYQLQNVLWLPGQYRSPSSNSIMSIHDNIIALRGQSKPLMLVKLDLKSIPSRE</sequence>
<dbReference type="KEGG" id="bgh:BDBG_17611"/>
<organism evidence="1 2">
    <name type="scientific">Blastomyces gilchristii (strain SLH14081)</name>
    <name type="common">Blastomyces dermatitidis</name>
    <dbReference type="NCBI Taxonomy" id="559298"/>
    <lineage>
        <taxon>Eukaryota</taxon>
        <taxon>Fungi</taxon>
        <taxon>Dikarya</taxon>
        <taxon>Ascomycota</taxon>
        <taxon>Pezizomycotina</taxon>
        <taxon>Eurotiomycetes</taxon>
        <taxon>Eurotiomycetidae</taxon>
        <taxon>Onygenales</taxon>
        <taxon>Ajellomycetaceae</taxon>
        <taxon>Blastomyces</taxon>
    </lineage>
</organism>
<gene>
    <name evidence="1" type="ORF">BDBG_17611</name>
</gene>
<dbReference type="Gene3D" id="2.130.10.10">
    <property type="entry name" value="YVTN repeat-like/Quinoprotein amine dehydrogenase"/>
    <property type="match status" value="1"/>
</dbReference>
<protein>
    <submittedName>
        <fullName evidence="1">Uncharacterized protein</fullName>
    </submittedName>
</protein>
<dbReference type="GeneID" id="42529252"/>
<accession>A0A179UY91</accession>
<dbReference type="InterPro" id="IPR015943">
    <property type="entry name" value="WD40/YVTN_repeat-like_dom_sf"/>
</dbReference>
<keyword evidence="2" id="KW-1185">Reference proteome</keyword>